<keyword evidence="2" id="KW-0858">Xylan degradation</keyword>
<sequence length="367" mass="42822">MRNLRTYYLALCLFGLTFQSCVQKPADQTSQTDQKPREIWPVEKANKWYEQWGWLRGSDFIPSTAINQLEMWQKETFDPTTIDKELGYAEGIGMNSMRVYLHHAAWQQDKEGFKGRVKEYLDIADKHHISTLFVLFDDCWNPTYKTGKQPEPKLGIHNSGWVRDPGDLYYQDSTLVDTLEVYVKDILTTFKDDKRIVLWDLYNEPGNSDYGNKSMDLLKKVFEWGRTVNPSQPLSVGVWKLSLKELSDYQIQNSDVTTYHNYGDVKDHEKWIDTLRSVSKRPLICTEYMARSRNSLFSNIMPILKKENIGAYNWGLVAGKTNTMYAWDTPMPDGKEPKLWFHDIFRKDGSPYKKAEIDSIKMLTGKQ</sequence>
<accession>A0A2D1U5I1</accession>
<dbReference type="InterPro" id="IPR017853">
    <property type="entry name" value="GH"/>
</dbReference>
<organism evidence="2 3">
    <name type="scientific">Pedobacter ginsengisoli</name>
    <dbReference type="NCBI Taxonomy" id="363852"/>
    <lineage>
        <taxon>Bacteria</taxon>
        <taxon>Pseudomonadati</taxon>
        <taxon>Bacteroidota</taxon>
        <taxon>Sphingobacteriia</taxon>
        <taxon>Sphingobacteriales</taxon>
        <taxon>Sphingobacteriaceae</taxon>
        <taxon>Pedobacter</taxon>
    </lineage>
</organism>
<dbReference type="PROSITE" id="PS51257">
    <property type="entry name" value="PROKAR_LIPOPROTEIN"/>
    <property type="match status" value="1"/>
</dbReference>
<dbReference type="SUPFAM" id="SSF51445">
    <property type="entry name" value="(Trans)glycosidases"/>
    <property type="match status" value="1"/>
</dbReference>
<dbReference type="RefSeq" id="WP_099438786.1">
    <property type="nucleotide sequence ID" value="NZ_CP024091.1"/>
</dbReference>
<keyword evidence="2" id="KW-0119">Carbohydrate metabolism</keyword>
<dbReference type="Gene3D" id="3.20.20.80">
    <property type="entry name" value="Glycosidases"/>
    <property type="match status" value="1"/>
</dbReference>
<evidence type="ECO:0000259" key="1">
    <source>
        <dbReference type="Pfam" id="PF02836"/>
    </source>
</evidence>
<evidence type="ECO:0000313" key="3">
    <source>
        <dbReference type="Proteomes" id="UP000223749"/>
    </source>
</evidence>
<keyword evidence="2" id="KW-0326">Glycosidase</keyword>
<protein>
    <submittedName>
        <fullName evidence="2">1,4-beta-xylanase</fullName>
    </submittedName>
</protein>
<keyword evidence="2" id="KW-0378">Hydrolase</keyword>
<evidence type="ECO:0000313" key="2">
    <source>
        <dbReference type="EMBL" id="ATP56852.1"/>
    </source>
</evidence>
<dbReference type="KEGG" id="pgs:CPT03_10370"/>
<dbReference type="OrthoDB" id="9774262at2"/>
<dbReference type="Pfam" id="PF02836">
    <property type="entry name" value="Glyco_hydro_2_C"/>
    <property type="match status" value="1"/>
</dbReference>
<gene>
    <name evidence="2" type="ORF">CPT03_10370</name>
</gene>
<dbReference type="GO" id="GO:0004553">
    <property type="term" value="F:hydrolase activity, hydrolyzing O-glycosyl compounds"/>
    <property type="evidence" value="ECO:0007669"/>
    <property type="project" value="InterPro"/>
</dbReference>
<dbReference type="AlphaFoldDB" id="A0A2D1U5I1"/>
<dbReference type="InterPro" id="IPR006103">
    <property type="entry name" value="Glyco_hydro_2_cat"/>
</dbReference>
<reference evidence="2 3" key="1">
    <citation type="submission" date="2017-10" db="EMBL/GenBank/DDBJ databases">
        <title>Whole genome of Pedobacter ginsengisoli T01R-27 isolated from tomato rhizosphere.</title>
        <authorList>
            <person name="Weon H.-Y."/>
            <person name="Lee S.A."/>
            <person name="Sang M.K."/>
            <person name="Song J."/>
        </authorList>
    </citation>
    <scope>NUCLEOTIDE SEQUENCE [LARGE SCALE GENOMIC DNA]</scope>
    <source>
        <strain evidence="2 3">T01R-27</strain>
    </source>
</reference>
<keyword evidence="2" id="KW-0624">Polysaccharide degradation</keyword>
<dbReference type="GO" id="GO:0045493">
    <property type="term" value="P:xylan catabolic process"/>
    <property type="evidence" value="ECO:0007669"/>
    <property type="project" value="UniProtKB-KW"/>
</dbReference>
<proteinExistence type="predicted"/>
<name>A0A2D1U5I1_9SPHI</name>
<keyword evidence="3" id="KW-1185">Reference proteome</keyword>
<dbReference type="EMBL" id="CP024091">
    <property type="protein sequence ID" value="ATP56852.1"/>
    <property type="molecule type" value="Genomic_DNA"/>
</dbReference>
<feature type="domain" description="Glycoside hydrolase family 2 catalytic" evidence="1">
    <location>
        <begin position="183"/>
        <end position="296"/>
    </location>
</feature>
<dbReference type="Proteomes" id="UP000223749">
    <property type="component" value="Chromosome"/>
</dbReference>